<dbReference type="Pfam" id="PF00795">
    <property type="entry name" value="CN_hydrolase"/>
    <property type="match status" value="1"/>
</dbReference>
<dbReference type="InterPro" id="IPR036526">
    <property type="entry name" value="C-N_Hydrolase_sf"/>
</dbReference>
<gene>
    <name evidence="3" type="ORF">JOC86_003159</name>
</gene>
<accession>A0ABS2NFG2</accession>
<comment type="caution">
    <text evidence="3">The sequence shown here is derived from an EMBL/GenBank/DDBJ whole genome shotgun (WGS) entry which is preliminary data.</text>
</comment>
<dbReference type="EMBL" id="JAFBDZ010000003">
    <property type="protein sequence ID" value="MBM7586607.1"/>
    <property type="molecule type" value="Genomic_DNA"/>
</dbReference>
<keyword evidence="4" id="KW-1185">Reference proteome</keyword>
<proteinExistence type="inferred from homology"/>
<name>A0ABS2NFG2_9BACI</name>
<evidence type="ECO:0000313" key="3">
    <source>
        <dbReference type="EMBL" id="MBM7586607.1"/>
    </source>
</evidence>
<evidence type="ECO:0000256" key="1">
    <source>
        <dbReference type="ARBA" id="ARBA00010613"/>
    </source>
</evidence>
<dbReference type="InterPro" id="IPR003010">
    <property type="entry name" value="C-N_Hydrolase"/>
</dbReference>
<dbReference type="RefSeq" id="WP_205173812.1">
    <property type="nucleotide sequence ID" value="NZ_JAFBDZ010000003.1"/>
</dbReference>
<evidence type="ECO:0000313" key="4">
    <source>
        <dbReference type="Proteomes" id="UP001646157"/>
    </source>
</evidence>
<protein>
    <submittedName>
        <fullName evidence="3">Amidohydrolase</fullName>
    </submittedName>
</protein>
<dbReference type="Proteomes" id="UP001646157">
    <property type="component" value="Unassembled WGS sequence"/>
</dbReference>
<dbReference type="Gene3D" id="3.60.110.10">
    <property type="entry name" value="Carbon-nitrogen hydrolase"/>
    <property type="match status" value="1"/>
</dbReference>
<dbReference type="PROSITE" id="PS50263">
    <property type="entry name" value="CN_HYDROLASE"/>
    <property type="match status" value="1"/>
</dbReference>
<dbReference type="CDD" id="cd07583">
    <property type="entry name" value="nitrilase_5"/>
    <property type="match status" value="1"/>
</dbReference>
<comment type="similarity">
    <text evidence="1">Belongs to the carbon-nitrogen hydrolase superfamily. NIT1/NIT2 family.</text>
</comment>
<dbReference type="PANTHER" id="PTHR23088:SF27">
    <property type="entry name" value="DEAMINATED GLUTATHIONE AMIDASE"/>
    <property type="match status" value="1"/>
</dbReference>
<feature type="domain" description="CN hydrolase" evidence="2">
    <location>
        <begin position="3"/>
        <end position="239"/>
    </location>
</feature>
<evidence type="ECO:0000259" key="2">
    <source>
        <dbReference type="PROSITE" id="PS50263"/>
    </source>
</evidence>
<sequence length="261" mass="29890">MDVKIAIAQIDITFGNPQKNREKVQKWIEMASLKSPDIIVFPELWDTGYDLSRLEEIADSNGASSIKLLQQLAKKHKIHIVGGSVANIQENGIKNTLIVINDEGKLIKEYSKLHLFQLMNEHKYLAPGNNDGLFTLMDFPFAAFICYDIRFPEWMRKHVLKGAKALFVVAEWPSARLDHWRSILITRAIENQCFVIACNRVGSDPNNEFAGHSLIINPWGEVIAEGKDEEELIIQEINLSDVESVRKRIPIFTDRRPEYYN</sequence>
<reference evidence="3 4" key="1">
    <citation type="submission" date="2021-01" db="EMBL/GenBank/DDBJ databases">
        <title>Genomic Encyclopedia of Type Strains, Phase IV (KMG-IV): sequencing the most valuable type-strain genomes for metagenomic binning, comparative biology and taxonomic classification.</title>
        <authorList>
            <person name="Goeker M."/>
        </authorList>
    </citation>
    <scope>NUCLEOTIDE SEQUENCE [LARGE SCALE GENOMIC DNA]</scope>
    <source>
        <strain evidence="3 4">DSM 24834</strain>
    </source>
</reference>
<dbReference type="SUPFAM" id="SSF56317">
    <property type="entry name" value="Carbon-nitrogen hydrolase"/>
    <property type="match status" value="1"/>
</dbReference>
<organism evidence="3 4">
    <name type="scientific">Rossellomorea pakistanensis</name>
    <dbReference type="NCBI Taxonomy" id="992288"/>
    <lineage>
        <taxon>Bacteria</taxon>
        <taxon>Bacillati</taxon>
        <taxon>Bacillota</taxon>
        <taxon>Bacilli</taxon>
        <taxon>Bacillales</taxon>
        <taxon>Bacillaceae</taxon>
        <taxon>Rossellomorea</taxon>
    </lineage>
</organism>
<dbReference type="PANTHER" id="PTHR23088">
    <property type="entry name" value="NITRILASE-RELATED"/>
    <property type="match status" value="1"/>
</dbReference>